<sequence>MNQNKKENGKLCQKAICLQHIDGLTPLKYLYDTAKRNIDGDITIEEDKQFIDSYYET</sequence>
<dbReference type="AlphaFoldDB" id="A0A840SKK7"/>
<name>A0A840SKK7_9SPIR</name>
<organism evidence="1 2">
    <name type="scientific">Treponema rectale</name>
    <dbReference type="NCBI Taxonomy" id="744512"/>
    <lineage>
        <taxon>Bacteria</taxon>
        <taxon>Pseudomonadati</taxon>
        <taxon>Spirochaetota</taxon>
        <taxon>Spirochaetia</taxon>
        <taxon>Spirochaetales</taxon>
        <taxon>Treponemataceae</taxon>
        <taxon>Treponema</taxon>
    </lineage>
</organism>
<comment type="caution">
    <text evidence="1">The sequence shown here is derived from an EMBL/GenBank/DDBJ whole genome shotgun (WGS) entry which is preliminary data.</text>
</comment>
<keyword evidence="2" id="KW-1185">Reference proteome</keyword>
<dbReference type="RefSeq" id="WP_184653418.1">
    <property type="nucleotide sequence ID" value="NZ_JACHFR010000004.1"/>
</dbReference>
<proteinExistence type="predicted"/>
<gene>
    <name evidence="1" type="ORF">HNP77_002271</name>
</gene>
<protein>
    <submittedName>
        <fullName evidence="1">Phage terminase large subunit</fullName>
    </submittedName>
</protein>
<accession>A0A840SKK7</accession>
<dbReference type="EMBL" id="JACHFR010000004">
    <property type="protein sequence ID" value="MBB5219882.1"/>
    <property type="molecule type" value="Genomic_DNA"/>
</dbReference>
<evidence type="ECO:0000313" key="2">
    <source>
        <dbReference type="Proteomes" id="UP000578697"/>
    </source>
</evidence>
<dbReference type="Proteomes" id="UP000578697">
    <property type="component" value="Unassembled WGS sequence"/>
</dbReference>
<evidence type="ECO:0000313" key="1">
    <source>
        <dbReference type="EMBL" id="MBB5219882.1"/>
    </source>
</evidence>
<reference evidence="1 2" key="1">
    <citation type="submission" date="2020-08" db="EMBL/GenBank/DDBJ databases">
        <title>Genomic Encyclopedia of Type Strains, Phase IV (KMG-IV): sequencing the most valuable type-strain genomes for metagenomic binning, comparative biology and taxonomic classification.</title>
        <authorList>
            <person name="Goeker M."/>
        </authorList>
    </citation>
    <scope>NUCLEOTIDE SEQUENCE [LARGE SCALE GENOMIC DNA]</scope>
    <source>
        <strain evidence="1 2">DSM 103679</strain>
    </source>
</reference>